<organism evidence="3 4">
    <name type="scientific">Gloeobacter kilaueensis (strain ATCC BAA-2537 / CCAP 1431/1 / ULC 316 / JS1)</name>
    <dbReference type="NCBI Taxonomy" id="1183438"/>
    <lineage>
        <taxon>Bacteria</taxon>
        <taxon>Bacillati</taxon>
        <taxon>Cyanobacteriota</taxon>
        <taxon>Cyanophyceae</taxon>
        <taxon>Gloeobacterales</taxon>
        <taxon>Gloeobacteraceae</taxon>
        <taxon>Gloeobacter</taxon>
    </lineage>
</organism>
<dbReference type="PANTHER" id="PTHR10625">
    <property type="entry name" value="HISTONE DEACETYLASE HDAC1-RELATED"/>
    <property type="match status" value="1"/>
</dbReference>
<dbReference type="eggNOG" id="COG0123">
    <property type="taxonomic scope" value="Bacteria"/>
</dbReference>
<keyword evidence="4" id="KW-1185">Reference proteome</keyword>
<protein>
    <submittedName>
        <fullName evidence="3">Histone deacetylase superfamily protein</fullName>
    </submittedName>
</protein>
<dbReference type="CDD" id="cd09992">
    <property type="entry name" value="HDAC_classII"/>
    <property type="match status" value="1"/>
</dbReference>
<feature type="domain" description="Histone deacetylase" evidence="2">
    <location>
        <begin position="21"/>
        <end position="300"/>
    </location>
</feature>
<evidence type="ECO:0000259" key="2">
    <source>
        <dbReference type="Pfam" id="PF00850"/>
    </source>
</evidence>
<dbReference type="InterPro" id="IPR023696">
    <property type="entry name" value="Ureohydrolase_dom_sf"/>
</dbReference>
<evidence type="ECO:0000313" key="4">
    <source>
        <dbReference type="Proteomes" id="UP000017396"/>
    </source>
</evidence>
<name>U5QRW7_GLOK1</name>
<dbReference type="GO" id="GO:0040029">
    <property type="term" value="P:epigenetic regulation of gene expression"/>
    <property type="evidence" value="ECO:0007669"/>
    <property type="project" value="TreeGrafter"/>
</dbReference>
<evidence type="ECO:0000313" key="3">
    <source>
        <dbReference type="EMBL" id="AGY60359.1"/>
    </source>
</evidence>
<reference evidence="3 4" key="1">
    <citation type="journal article" date="2013" name="PLoS ONE">
        <title>Cultivation and Complete Genome Sequencing of Gloeobacter kilaueensis sp. nov., from a Lava Cave in Kilauea Caldera, Hawai'i.</title>
        <authorList>
            <person name="Saw J.H."/>
            <person name="Schatz M."/>
            <person name="Brown M.V."/>
            <person name="Kunkel D.D."/>
            <person name="Foster J.S."/>
            <person name="Shick H."/>
            <person name="Christensen S."/>
            <person name="Hou S."/>
            <person name="Wan X."/>
            <person name="Donachie S.P."/>
        </authorList>
    </citation>
    <scope>NUCLEOTIDE SEQUENCE [LARGE SCALE GENOMIC DNA]</scope>
    <source>
        <strain evidence="4">JS</strain>
    </source>
</reference>
<dbReference type="Pfam" id="PF00850">
    <property type="entry name" value="Hist_deacetyl"/>
    <property type="match status" value="1"/>
</dbReference>
<accession>U5QRW7</accession>
<dbReference type="OrthoDB" id="9808367at2"/>
<dbReference type="KEGG" id="glj:GKIL_4113"/>
<dbReference type="InterPro" id="IPR037138">
    <property type="entry name" value="His_deacetylse_dom_sf"/>
</dbReference>
<gene>
    <name evidence="3" type="ORF">GKIL_4113</name>
</gene>
<evidence type="ECO:0000256" key="1">
    <source>
        <dbReference type="ARBA" id="ARBA00005947"/>
    </source>
</evidence>
<proteinExistence type="inferred from homology"/>
<dbReference type="RefSeq" id="WP_023175702.1">
    <property type="nucleotide sequence ID" value="NC_022600.1"/>
</dbReference>
<comment type="similarity">
    <text evidence="1">Belongs to the histone deacetylase family.</text>
</comment>
<dbReference type="GO" id="GO:0004407">
    <property type="term" value="F:histone deacetylase activity"/>
    <property type="evidence" value="ECO:0007669"/>
    <property type="project" value="TreeGrafter"/>
</dbReference>
<dbReference type="InterPro" id="IPR023801">
    <property type="entry name" value="His_deacetylse_dom"/>
</dbReference>
<dbReference type="PRINTS" id="PR01270">
    <property type="entry name" value="HDASUPER"/>
</dbReference>
<dbReference type="Proteomes" id="UP000017396">
    <property type="component" value="Chromosome"/>
</dbReference>
<dbReference type="STRING" id="1183438.GKIL_4113"/>
<dbReference type="HOGENOM" id="CLU_007727_8_1_3"/>
<dbReference type="PANTHER" id="PTHR10625:SF10">
    <property type="entry name" value="HISTONE DEACETYLASE HDAC1"/>
    <property type="match status" value="1"/>
</dbReference>
<dbReference type="EMBL" id="CP003587">
    <property type="protein sequence ID" value="AGY60359.1"/>
    <property type="molecule type" value="Genomic_DNA"/>
</dbReference>
<sequence length="305" mass="33401">MNTLPVIYTERFLEHDTGPWHPERPERLVAVVEHLRAAPFSSRLIWREPRAASPEQLGWIHDASLIKTVEAASKKGGGALDPDTIVSPLSFDVALLAAGGWLDGVDAVLSNNEPAWVLARPPGHHAERDRAMGFCLFSNAALAAHYALRVHHLERVAVLDWDVHHGNGTQQLCWSEPRLAYVSLHQSPQYPGTGHTGETGGSGNVLNVPLPAGSDRSTYQRAFTKQIWPFLERFEAQLLIVSAGFDAHSADPLAEMCLQASDYGEFARQCLNYTRRVLFGLEGGYDLDALAASVLAVTEACLQPI</sequence>
<dbReference type="SUPFAM" id="SSF52768">
    <property type="entry name" value="Arginase/deacetylase"/>
    <property type="match status" value="1"/>
</dbReference>
<dbReference type="AlphaFoldDB" id="U5QRW7"/>
<dbReference type="InterPro" id="IPR000286">
    <property type="entry name" value="HDACs"/>
</dbReference>
<dbReference type="Gene3D" id="3.40.800.20">
    <property type="entry name" value="Histone deacetylase domain"/>
    <property type="match status" value="1"/>
</dbReference>